<dbReference type="InterPro" id="IPR000847">
    <property type="entry name" value="LysR_HTH_N"/>
</dbReference>
<evidence type="ECO:0000256" key="3">
    <source>
        <dbReference type="ARBA" id="ARBA00023125"/>
    </source>
</evidence>
<evidence type="ECO:0000259" key="5">
    <source>
        <dbReference type="PROSITE" id="PS50931"/>
    </source>
</evidence>
<dbReference type="PANTHER" id="PTHR30537">
    <property type="entry name" value="HTH-TYPE TRANSCRIPTIONAL REGULATOR"/>
    <property type="match status" value="1"/>
</dbReference>
<name>A0ABT2X276_9RHOB</name>
<comment type="similarity">
    <text evidence="1">Belongs to the LysR transcriptional regulatory family.</text>
</comment>
<dbReference type="EMBL" id="JAOVQO010000007">
    <property type="protein sequence ID" value="MCU9848052.1"/>
    <property type="molecule type" value="Genomic_DNA"/>
</dbReference>
<dbReference type="PRINTS" id="PR00039">
    <property type="entry name" value="HTHLYSR"/>
</dbReference>
<gene>
    <name evidence="6" type="ORF">OEZ60_08540</name>
</gene>
<dbReference type="Pfam" id="PF03466">
    <property type="entry name" value="LysR_substrate"/>
    <property type="match status" value="1"/>
</dbReference>
<evidence type="ECO:0000313" key="6">
    <source>
        <dbReference type="EMBL" id="MCU9848052.1"/>
    </source>
</evidence>
<dbReference type="Proteomes" id="UP001209535">
    <property type="component" value="Unassembled WGS sequence"/>
</dbReference>
<evidence type="ECO:0000256" key="1">
    <source>
        <dbReference type="ARBA" id="ARBA00009437"/>
    </source>
</evidence>
<dbReference type="PANTHER" id="PTHR30537:SF26">
    <property type="entry name" value="GLYCINE CLEAVAGE SYSTEM TRANSCRIPTIONAL ACTIVATOR"/>
    <property type="match status" value="1"/>
</dbReference>
<evidence type="ECO:0000313" key="7">
    <source>
        <dbReference type="Proteomes" id="UP001209535"/>
    </source>
</evidence>
<dbReference type="InterPro" id="IPR005119">
    <property type="entry name" value="LysR_subst-bd"/>
</dbReference>
<proteinExistence type="inferred from homology"/>
<feature type="domain" description="HTH lysR-type" evidence="5">
    <location>
        <begin position="10"/>
        <end position="67"/>
    </location>
</feature>
<dbReference type="Gene3D" id="1.10.10.10">
    <property type="entry name" value="Winged helix-like DNA-binding domain superfamily/Winged helix DNA-binding domain"/>
    <property type="match status" value="1"/>
</dbReference>
<dbReference type="SUPFAM" id="SSF53850">
    <property type="entry name" value="Periplasmic binding protein-like II"/>
    <property type="match status" value="1"/>
</dbReference>
<accession>A0ABT2X276</accession>
<evidence type="ECO:0000256" key="2">
    <source>
        <dbReference type="ARBA" id="ARBA00023015"/>
    </source>
</evidence>
<dbReference type="Gene3D" id="3.40.190.10">
    <property type="entry name" value="Periplasmic binding protein-like II"/>
    <property type="match status" value="2"/>
</dbReference>
<evidence type="ECO:0000256" key="4">
    <source>
        <dbReference type="ARBA" id="ARBA00023163"/>
    </source>
</evidence>
<dbReference type="Pfam" id="PF00126">
    <property type="entry name" value="HTH_1"/>
    <property type="match status" value="1"/>
</dbReference>
<protein>
    <submittedName>
        <fullName evidence="6">LysR family transcriptional regulator</fullName>
    </submittedName>
</protein>
<reference evidence="6 7" key="1">
    <citation type="submission" date="2022-10" db="EMBL/GenBank/DDBJ databases">
        <title>Defluviimonas sp. nov., isolated from ocean surface sediments.</title>
        <authorList>
            <person name="He W."/>
            <person name="Wang L."/>
            <person name="Zhang D.-F."/>
        </authorList>
    </citation>
    <scope>NUCLEOTIDE SEQUENCE [LARGE SCALE GENOMIC DNA]</scope>
    <source>
        <strain evidence="6 7">WL0024</strain>
    </source>
</reference>
<keyword evidence="4" id="KW-0804">Transcription</keyword>
<dbReference type="SUPFAM" id="SSF46785">
    <property type="entry name" value="Winged helix' DNA-binding domain"/>
    <property type="match status" value="1"/>
</dbReference>
<dbReference type="PROSITE" id="PS50931">
    <property type="entry name" value="HTH_LYSR"/>
    <property type="match status" value="1"/>
</dbReference>
<keyword evidence="2" id="KW-0805">Transcription regulation</keyword>
<dbReference type="RefSeq" id="WP_263335095.1">
    <property type="nucleotide sequence ID" value="NZ_JAOVQO010000007.1"/>
</dbReference>
<dbReference type="InterPro" id="IPR036390">
    <property type="entry name" value="WH_DNA-bd_sf"/>
</dbReference>
<dbReference type="InterPro" id="IPR036388">
    <property type="entry name" value="WH-like_DNA-bd_sf"/>
</dbReference>
<sequence length="293" mass="32426">MPDLDWLHFPPLPALRAFEATARLGGFSAAARALNVTHAAVAQQVRALEAHLDLALLRRDGRAVALTEDGARLAASLSEGFGAIQAVLEELREGGADRPVTVTLTPTFASNWLMPRLGRFWSEHPEVAVSLRPDPRVLDLRRERIDFGIRFGEGSWPGVEATYLTSARYIVVGASRLFRGPGPLSLEEMSRLPWILEPDWPEQRQWIACCTGLDPDRLNITEFATEELALSAARQGYGLHITSAALVESDLRAGEMRIAVETEDDNPGYYIVTPPGPLRRPARIFMRWLLANV</sequence>
<organism evidence="6 7">
    <name type="scientific">Albidovulum salinarum</name>
    <dbReference type="NCBI Taxonomy" id="2984153"/>
    <lineage>
        <taxon>Bacteria</taxon>
        <taxon>Pseudomonadati</taxon>
        <taxon>Pseudomonadota</taxon>
        <taxon>Alphaproteobacteria</taxon>
        <taxon>Rhodobacterales</taxon>
        <taxon>Paracoccaceae</taxon>
        <taxon>Albidovulum</taxon>
    </lineage>
</organism>
<dbReference type="InterPro" id="IPR058163">
    <property type="entry name" value="LysR-type_TF_proteobact-type"/>
</dbReference>
<comment type="caution">
    <text evidence="6">The sequence shown here is derived from an EMBL/GenBank/DDBJ whole genome shotgun (WGS) entry which is preliminary data.</text>
</comment>
<keyword evidence="3" id="KW-0238">DNA-binding</keyword>
<keyword evidence="7" id="KW-1185">Reference proteome</keyword>